<organism evidence="1 2">
    <name type="scientific">Paramecium sonneborni</name>
    <dbReference type="NCBI Taxonomy" id="65129"/>
    <lineage>
        <taxon>Eukaryota</taxon>
        <taxon>Sar</taxon>
        <taxon>Alveolata</taxon>
        <taxon>Ciliophora</taxon>
        <taxon>Intramacronucleata</taxon>
        <taxon>Oligohymenophorea</taxon>
        <taxon>Peniculida</taxon>
        <taxon>Parameciidae</taxon>
        <taxon>Paramecium</taxon>
    </lineage>
</organism>
<reference evidence="1" key="1">
    <citation type="submission" date="2021-01" db="EMBL/GenBank/DDBJ databases">
        <authorList>
            <consortium name="Genoscope - CEA"/>
            <person name="William W."/>
        </authorList>
    </citation>
    <scope>NUCLEOTIDE SEQUENCE</scope>
</reference>
<sequence>MNHKGVEKITDFGFPKIVDNFNGELLRICIVVHHYISHHKH</sequence>
<name>A0A8S1RHS0_9CILI</name>
<protein>
    <submittedName>
        <fullName evidence="1">Uncharacterized protein</fullName>
    </submittedName>
</protein>
<comment type="caution">
    <text evidence="1">The sequence shown here is derived from an EMBL/GenBank/DDBJ whole genome shotgun (WGS) entry which is preliminary data.</text>
</comment>
<evidence type="ECO:0000313" key="2">
    <source>
        <dbReference type="Proteomes" id="UP000692954"/>
    </source>
</evidence>
<evidence type="ECO:0000313" key="1">
    <source>
        <dbReference type="EMBL" id="CAD8128011.1"/>
    </source>
</evidence>
<keyword evidence="2" id="KW-1185">Reference proteome</keyword>
<dbReference type="EMBL" id="CAJJDN010000182">
    <property type="protein sequence ID" value="CAD8128011.1"/>
    <property type="molecule type" value="Genomic_DNA"/>
</dbReference>
<dbReference type="Proteomes" id="UP000692954">
    <property type="component" value="Unassembled WGS sequence"/>
</dbReference>
<gene>
    <name evidence="1" type="ORF">PSON_ATCC_30995.1.T1820036</name>
</gene>
<accession>A0A8S1RHS0</accession>
<dbReference type="AlphaFoldDB" id="A0A8S1RHS0"/>
<proteinExistence type="predicted"/>